<evidence type="ECO:0000313" key="1">
    <source>
        <dbReference type="EMBL" id="KAA1084290.1"/>
    </source>
</evidence>
<sequence length="909" mass="106116">MNRSGRRRNLDARVEFKLSQSNLRRNLSPFKKLLVTGYPLGDFDFRSTPLIMKASWQIPLTFLAHISFLAMKCFSLVDGLGKLEQAGSQKELEENSLQLTLSLPMAENLDQTPKCPLHVPKARLENQLGLGLQSTGRPIFGHSPNSASSLRREVKEFDFILGQTSHSIHNHWAHDNSFQSQYHLQQYETEFNHDSNSPLSLELSLNNSKDVHKQQRFSSLKEGSISGGLGVVTACRQKQDINTDRIFDALKYSSVPASSSEVIHDSRVYHHIAPRFEESCKYSKSEIAQRYPTEPNVSISSPIIRDFPNFVPHDVLIPKSEKKATSVCKRKFKEIEAMDQEEEMKKDYKFDYEMRDLMLIYGVSLHLVSIEHQKLKLYHEKEISAFITQLTSKMNQFIMMRGQSSTYHRIGEKRMSLNLIEFSQILWFVNLRFLQSIGKLNLEEYAQETLLLLEWIISLFQRIENNRSDSESDAAIRETGRLMKLETKLLFNSLERTLIPANQYEPLAFLTNGRNHRGCTISGAISKRQGMITSVVIDFLACYYKENNPKKWKKMFLRKKYFFSHIKRIQIDHLRSNQAGFRLWRKQILSMKALPWKQDIMNGQECGGSSFPKYRIPKASSLKVESFVKDIRWEFEKDILQAINEISDKEIEKIWSILLSQRYREKTWISEQERAYSDSFISQLKELKNNKNSEQVGFSSSNGELVEGIPTNQIQCFHKLIWFLNHVIIESFGHIPKAEDHIYLEEQLEMQHGLFHIINLSEDHEGFQRNTIYSGNDNQYRKFENTIRESIFNFMNGGSLNENDELDLNFPQSPSHREINILKAALLFLSHHYKKMNMSKWLTVFHNEKSFLDSFGRIEKRLNKVANFKWFMHKSLPKLQDIGLIPWNRPFHLNWEQGKQISLLFRKVI</sequence>
<proteinExistence type="predicted"/>
<organism evidence="1 3">
    <name type="scientific">Puccinia graminis f. sp. tritici</name>
    <dbReference type="NCBI Taxonomy" id="56615"/>
    <lineage>
        <taxon>Eukaryota</taxon>
        <taxon>Fungi</taxon>
        <taxon>Dikarya</taxon>
        <taxon>Basidiomycota</taxon>
        <taxon>Pucciniomycotina</taxon>
        <taxon>Pucciniomycetes</taxon>
        <taxon>Pucciniales</taxon>
        <taxon>Pucciniaceae</taxon>
        <taxon>Puccinia</taxon>
    </lineage>
</organism>
<reference evidence="3 4" key="1">
    <citation type="submission" date="2019-05" db="EMBL/GenBank/DDBJ databases">
        <title>Emergence of the Ug99 lineage of the wheat stem rust pathogen through somatic hybridization.</title>
        <authorList>
            <person name="Li F."/>
            <person name="Upadhyaya N.M."/>
            <person name="Sperschneider J."/>
            <person name="Matny O."/>
            <person name="Nguyen-Phuc H."/>
            <person name="Mago R."/>
            <person name="Raley C."/>
            <person name="Miller M.E."/>
            <person name="Silverstein K.A.T."/>
            <person name="Henningsen E."/>
            <person name="Hirsch C.D."/>
            <person name="Visser B."/>
            <person name="Pretorius Z.A."/>
            <person name="Steffenson B.J."/>
            <person name="Schwessinger B."/>
            <person name="Dodds P.N."/>
            <person name="Figueroa M."/>
        </authorList>
    </citation>
    <scope>NUCLEOTIDE SEQUENCE [LARGE SCALE GENOMIC DNA]</scope>
    <source>
        <strain evidence="1">21-0</strain>
        <strain evidence="2 4">Ug99</strain>
    </source>
</reference>
<accession>A0A5B0N878</accession>
<protein>
    <submittedName>
        <fullName evidence="1">Uncharacterized protein</fullName>
    </submittedName>
</protein>
<evidence type="ECO:0000313" key="4">
    <source>
        <dbReference type="Proteomes" id="UP000325313"/>
    </source>
</evidence>
<dbReference type="AlphaFoldDB" id="A0A5B0N878"/>
<dbReference type="EMBL" id="VSWC01000118">
    <property type="protein sequence ID" value="KAA1084290.1"/>
    <property type="molecule type" value="Genomic_DNA"/>
</dbReference>
<evidence type="ECO:0000313" key="2">
    <source>
        <dbReference type="EMBL" id="KAA1092318.1"/>
    </source>
</evidence>
<dbReference type="Proteomes" id="UP000325313">
    <property type="component" value="Unassembled WGS sequence"/>
</dbReference>
<gene>
    <name evidence="1" type="ORF">PGT21_023442</name>
    <name evidence="2" type="ORF">PGTUg99_019265</name>
</gene>
<evidence type="ECO:0000313" key="3">
    <source>
        <dbReference type="Proteomes" id="UP000324748"/>
    </source>
</evidence>
<dbReference type="EMBL" id="VDEP01000376">
    <property type="protein sequence ID" value="KAA1092318.1"/>
    <property type="molecule type" value="Genomic_DNA"/>
</dbReference>
<dbReference type="Proteomes" id="UP000324748">
    <property type="component" value="Unassembled WGS sequence"/>
</dbReference>
<comment type="caution">
    <text evidence="1">The sequence shown here is derived from an EMBL/GenBank/DDBJ whole genome shotgun (WGS) entry which is preliminary data.</text>
</comment>
<keyword evidence="3" id="KW-1185">Reference proteome</keyword>
<name>A0A5B0N878_PUCGR</name>